<dbReference type="Pfam" id="PF12796">
    <property type="entry name" value="Ank_2"/>
    <property type="match status" value="1"/>
</dbReference>
<dbReference type="SUPFAM" id="SSF52058">
    <property type="entry name" value="L domain-like"/>
    <property type="match status" value="1"/>
</dbReference>
<comment type="similarity">
    <text evidence="3">Belongs to the SHOC2 family.</text>
</comment>
<proteinExistence type="inferred from homology"/>
<dbReference type="SMART" id="SM00369">
    <property type="entry name" value="LRR_TYP"/>
    <property type="match status" value="7"/>
</dbReference>
<sequence length="766" mass="85598">MNTTISDERRRSIDDGSANDLPDGDYFTADFVKTAGQDGFGLGLRTNEEGNVEVYEILEGSPASVSLINRGDIIIGIQNEFVLRKHKRELRTIIKAIPNGQRVLFHMCRQSRGRTRSLAVEKKSDFFGQLHEAIEIDDVDLVSHLINEHEEHKVKLLINCPFHPLHKALAEGHNSVATYFITNRLVDLNGYSEKYTGSPLTLAARHNRGDQAKLLIDMGVNTNDTLSSPSSPLHTAISCGNEAIAKLLATKHKELTDPQSPAYSLLFYLAVSYARLELVKHWWRPEIKVNEAIDDGAYTSPAANGITRNKLLLIPAFRNASKAPKGEGKKYRAIIKFLLSKGAMISLPVVEVCGKPTLDYLRHGQKEFPNKVEWSAKSLSHLSFDKWLKPYCTQIVILDLSGNPLKEIPATVPWRISTIEKFVVSNCESLEVLSPPQSSYSVPMCDRLYIVKISNNAKLQSIAVQYFQLKSLTELNLKNNQFFSLPGENELEPWKCERLEILNLAGNKLASLPTNIAHARNLRKLLVSGNLIGDFPPPWPCPLLELDLSGNLLKSLPTGFRKHWNNSLQLVNLSDNELEDFATDICEMERLTFLDMSCNKIKDLPHPEIWRCKRLIQLNLANNLLGTPLTPKRTSSFSSSVNLNKFLRMRRNSETQPTSPTKTAFQTRKLSVANKSTGALSDMIASSSDILFPIVFAEKLTNLDLSHNKFTSVPIGVSSLTALCVLNISHNSGITQLPQTIGQMMNLQTLEMTGLDLKMLPDKFNP</sequence>
<name>A0A914WEZ8_9BILA</name>
<evidence type="ECO:0000256" key="1">
    <source>
        <dbReference type="ARBA" id="ARBA00022614"/>
    </source>
</evidence>
<dbReference type="PANTHER" id="PTHR45752:SF187">
    <property type="entry name" value="LEUCINE-RICH REPEAT AND IQ DOMAIN-CONTAINING PROTEIN 4"/>
    <property type="match status" value="1"/>
</dbReference>
<dbReference type="Gene3D" id="3.80.10.10">
    <property type="entry name" value="Ribonuclease Inhibitor"/>
    <property type="match status" value="3"/>
</dbReference>
<keyword evidence="1" id="KW-0433">Leucine-rich repeat</keyword>
<dbReference type="SUPFAM" id="SSF50156">
    <property type="entry name" value="PDZ domain-like"/>
    <property type="match status" value="1"/>
</dbReference>
<dbReference type="InterPro" id="IPR036034">
    <property type="entry name" value="PDZ_sf"/>
</dbReference>
<dbReference type="InterPro" id="IPR001611">
    <property type="entry name" value="Leu-rich_rpt"/>
</dbReference>
<dbReference type="InterPro" id="IPR002110">
    <property type="entry name" value="Ankyrin_rpt"/>
</dbReference>
<dbReference type="SMART" id="SM00364">
    <property type="entry name" value="LRR_BAC"/>
    <property type="match status" value="6"/>
</dbReference>
<dbReference type="Proteomes" id="UP000887566">
    <property type="component" value="Unplaced"/>
</dbReference>
<evidence type="ECO:0000313" key="4">
    <source>
        <dbReference type="Proteomes" id="UP000887566"/>
    </source>
</evidence>
<dbReference type="Pfam" id="PF13855">
    <property type="entry name" value="LRR_8"/>
    <property type="match status" value="1"/>
</dbReference>
<reference evidence="5" key="1">
    <citation type="submission" date="2022-11" db="UniProtKB">
        <authorList>
            <consortium name="WormBaseParasite"/>
        </authorList>
    </citation>
    <scope>IDENTIFICATION</scope>
</reference>
<evidence type="ECO:0000313" key="5">
    <source>
        <dbReference type="WBParaSite" id="PSAMB.scaffold397size53249.g5274.t1"/>
    </source>
</evidence>
<dbReference type="Gene3D" id="2.30.42.10">
    <property type="match status" value="1"/>
</dbReference>
<organism evidence="4 5">
    <name type="scientific">Plectus sambesii</name>
    <dbReference type="NCBI Taxonomy" id="2011161"/>
    <lineage>
        <taxon>Eukaryota</taxon>
        <taxon>Metazoa</taxon>
        <taxon>Ecdysozoa</taxon>
        <taxon>Nematoda</taxon>
        <taxon>Chromadorea</taxon>
        <taxon>Plectida</taxon>
        <taxon>Plectina</taxon>
        <taxon>Plectoidea</taxon>
        <taxon>Plectidae</taxon>
        <taxon>Plectus</taxon>
    </lineage>
</organism>
<evidence type="ECO:0000256" key="3">
    <source>
        <dbReference type="ARBA" id="ARBA00023786"/>
    </source>
</evidence>
<dbReference type="SMART" id="SM00248">
    <property type="entry name" value="ANK"/>
    <property type="match status" value="4"/>
</dbReference>
<dbReference type="InterPro" id="IPR003591">
    <property type="entry name" value="Leu-rich_rpt_typical-subtyp"/>
</dbReference>
<dbReference type="WBParaSite" id="PSAMB.scaffold397size53249.g5274.t1">
    <property type="protein sequence ID" value="PSAMB.scaffold397size53249.g5274.t1"/>
    <property type="gene ID" value="PSAMB.scaffold397size53249.g5274"/>
</dbReference>
<dbReference type="SUPFAM" id="SSF48403">
    <property type="entry name" value="Ankyrin repeat"/>
    <property type="match status" value="1"/>
</dbReference>
<evidence type="ECO:0000256" key="2">
    <source>
        <dbReference type="ARBA" id="ARBA00022737"/>
    </source>
</evidence>
<dbReference type="InterPro" id="IPR032675">
    <property type="entry name" value="LRR_dom_sf"/>
</dbReference>
<dbReference type="InterPro" id="IPR036770">
    <property type="entry name" value="Ankyrin_rpt-contain_sf"/>
</dbReference>
<protein>
    <submittedName>
        <fullName evidence="5">PDZ domain-containing protein</fullName>
    </submittedName>
</protein>
<dbReference type="AlphaFoldDB" id="A0A914WEZ8"/>
<dbReference type="InterPro" id="IPR050715">
    <property type="entry name" value="LRR-SigEffector_domain"/>
</dbReference>
<accession>A0A914WEZ8</accession>
<dbReference type="Gene3D" id="1.25.40.20">
    <property type="entry name" value="Ankyrin repeat-containing domain"/>
    <property type="match status" value="1"/>
</dbReference>
<keyword evidence="4" id="KW-1185">Reference proteome</keyword>
<dbReference type="PROSITE" id="PS51450">
    <property type="entry name" value="LRR"/>
    <property type="match status" value="4"/>
</dbReference>
<dbReference type="PANTHER" id="PTHR45752">
    <property type="entry name" value="LEUCINE-RICH REPEAT-CONTAINING"/>
    <property type="match status" value="1"/>
</dbReference>
<keyword evidence="2" id="KW-0677">Repeat</keyword>